<keyword evidence="3" id="KW-1185">Reference proteome</keyword>
<dbReference type="PANTHER" id="PTHR43211:SF1">
    <property type="entry name" value="BLL6422 PROTEIN"/>
    <property type="match status" value="1"/>
</dbReference>
<dbReference type="InterPro" id="IPR036663">
    <property type="entry name" value="Fumarylacetoacetase_C_sf"/>
</dbReference>
<reference evidence="2 3" key="1">
    <citation type="submission" date="2018-09" db="EMBL/GenBank/DDBJ databases">
        <title>Acidovorax cavernicola nov. sp. isolated from Gruta de las Maravillas (Aracena, Spain).</title>
        <authorList>
            <person name="Jurado V."/>
            <person name="Gutierrez-Patricio S."/>
            <person name="Gonzalez-Pimentel J.L."/>
            <person name="Miller A.Z."/>
            <person name="Laiz L."/>
            <person name="Saiz-Jimenez C."/>
        </authorList>
    </citation>
    <scope>NUCLEOTIDE SEQUENCE [LARGE SCALE GENOMIC DNA]</scope>
    <source>
        <strain evidence="2 3">1011MAR4D40.2</strain>
    </source>
</reference>
<accession>A0A9X8D6L1</accession>
<keyword evidence="2" id="KW-0378">Hydrolase</keyword>
<protein>
    <submittedName>
        <fullName evidence="2">Fumarylacetoacetate hydrolase family protein</fullName>
    </submittedName>
</protein>
<dbReference type="GO" id="GO:0016787">
    <property type="term" value="F:hydrolase activity"/>
    <property type="evidence" value="ECO:0007669"/>
    <property type="project" value="UniProtKB-KW"/>
</dbReference>
<evidence type="ECO:0000259" key="1">
    <source>
        <dbReference type="Pfam" id="PF01557"/>
    </source>
</evidence>
<dbReference type="Pfam" id="PF01557">
    <property type="entry name" value="FAA_hydrolase"/>
    <property type="match status" value="1"/>
</dbReference>
<dbReference type="Proteomes" id="UP000265619">
    <property type="component" value="Unassembled WGS sequence"/>
</dbReference>
<feature type="domain" description="Fumarylacetoacetase-like C-terminal" evidence="1">
    <location>
        <begin position="125"/>
        <end position="316"/>
    </location>
</feature>
<dbReference type="OrthoDB" id="9805307at2"/>
<comment type="caution">
    <text evidence="2">The sequence shown here is derived from an EMBL/GenBank/DDBJ whole genome shotgun (WGS) entry which is preliminary data.</text>
</comment>
<dbReference type="AlphaFoldDB" id="A0A9X8D6L1"/>
<dbReference type="EMBL" id="QXMN01000008">
    <property type="protein sequence ID" value="RIX82056.1"/>
    <property type="molecule type" value="Genomic_DNA"/>
</dbReference>
<organism evidence="2 3">
    <name type="scientific">Acidovorax cavernicola</name>
    <dbReference type="NCBI Taxonomy" id="1675792"/>
    <lineage>
        <taxon>Bacteria</taxon>
        <taxon>Pseudomonadati</taxon>
        <taxon>Pseudomonadota</taxon>
        <taxon>Betaproteobacteria</taxon>
        <taxon>Burkholderiales</taxon>
        <taxon>Comamonadaceae</taxon>
        <taxon>Acidovorax</taxon>
    </lineage>
</organism>
<evidence type="ECO:0000313" key="3">
    <source>
        <dbReference type="Proteomes" id="UP000265619"/>
    </source>
</evidence>
<dbReference type="Gene3D" id="3.90.850.10">
    <property type="entry name" value="Fumarylacetoacetase-like, C-terminal domain"/>
    <property type="match status" value="1"/>
</dbReference>
<dbReference type="PANTHER" id="PTHR43211">
    <property type="entry name" value="FUMARYLACETOACETATE HYDROLASE"/>
    <property type="match status" value="1"/>
</dbReference>
<gene>
    <name evidence="2" type="ORF">D3H34_09845</name>
</gene>
<sequence>MRIVTFMREGFGAPHLGALVGVDGVLDLSARHPGEEAFSSALAFLRAGPASWDRARTQVANQGTAAEALAGATLLAPLLNPPLIRDWGTMIGHLKFFLRRRAEQLAARSDDPKAAMAAAELDGSLELPPNWFTVPRFYTGNPLNVTGPDAEIAWPGFAESLDYELELAVVLGVGGKDIAASRARDHIFGVTLFNDFTARDTQVAEGSPAGKSKDFDGAYAIGPCIATLDEIPDLYQLQVQSRLNGVVQTTRSTVDMQLGFEDLVSYASRSCTLHPGELFASGTFEGGCGVETGRLLQDGDVIEFEAQGIGTLRNTIRRAAPPIAAAAARG</sequence>
<dbReference type="RefSeq" id="WP_119553265.1">
    <property type="nucleotide sequence ID" value="NZ_QXMN01000008.1"/>
</dbReference>
<name>A0A9X8D6L1_9BURK</name>
<evidence type="ECO:0000313" key="2">
    <source>
        <dbReference type="EMBL" id="RIX82056.1"/>
    </source>
</evidence>
<proteinExistence type="predicted"/>
<dbReference type="SUPFAM" id="SSF56529">
    <property type="entry name" value="FAH"/>
    <property type="match status" value="1"/>
</dbReference>
<dbReference type="InterPro" id="IPR011234">
    <property type="entry name" value="Fumarylacetoacetase-like_C"/>
</dbReference>